<dbReference type="OrthoDB" id="2361671at2"/>
<proteinExistence type="predicted"/>
<reference evidence="1 2" key="1">
    <citation type="submission" date="2019-07" db="EMBL/GenBank/DDBJ databases">
        <title>Whole genome shotgun sequence of Marinococcus halophilus NBRC 102359.</title>
        <authorList>
            <person name="Hosoyama A."/>
            <person name="Uohara A."/>
            <person name="Ohji S."/>
            <person name="Ichikawa N."/>
        </authorList>
    </citation>
    <scope>NUCLEOTIDE SEQUENCE [LARGE SCALE GENOMIC DNA]</scope>
    <source>
        <strain evidence="1 2">NBRC 102359</strain>
    </source>
</reference>
<evidence type="ECO:0000313" key="1">
    <source>
        <dbReference type="EMBL" id="GEK59391.1"/>
    </source>
</evidence>
<keyword evidence="2" id="KW-1185">Reference proteome</keyword>
<dbReference type="STRING" id="1371.GCA_900166605_03145"/>
<dbReference type="Proteomes" id="UP000321051">
    <property type="component" value="Unassembled WGS sequence"/>
</dbReference>
<dbReference type="InterPro" id="IPR009256">
    <property type="entry name" value="YqgQ-like"/>
</dbReference>
<comment type="caution">
    <text evidence="1">The sequence shown here is derived from an EMBL/GenBank/DDBJ whole genome shotgun (WGS) entry which is preliminary data.</text>
</comment>
<evidence type="ECO:0008006" key="3">
    <source>
        <dbReference type="Google" id="ProtNLM"/>
    </source>
</evidence>
<dbReference type="SUPFAM" id="SSF158379">
    <property type="entry name" value="YqgQ-like"/>
    <property type="match status" value="1"/>
</dbReference>
<accession>A0A510Y9M5</accession>
<name>A0A510Y9M5_MARHA</name>
<organism evidence="1 2">
    <name type="scientific">Marinococcus halophilus</name>
    <dbReference type="NCBI Taxonomy" id="1371"/>
    <lineage>
        <taxon>Bacteria</taxon>
        <taxon>Bacillati</taxon>
        <taxon>Bacillota</taxon>
        <taxon>Bacilli</taxon>
        <taxon>Bacillales</taxon>
        <taxon>Bacillaceae</taxon>
        <taxon>Marinococcus</taxon>
    </lineage>
</organism>
<protein>
    <recommendedName>
        <fullName evidence="3">DUF910 family protein</fullName>
    </recommendedName>
</protein>
<evidence type="ECO:0000313" key="2">
    <source>
        <dbReference type="Proteomes" id="UP000321051"/>
    </source>
</evidence>
<gene>
    <name evidence="1" type="ORF">MHA01_22960</name>
</gene>
<dbReference type="RefSeq" id="WP_094907952.1">
    <property type="nucleotide sequence ID" value="NZ_BJUN01000013.1"/>
</dbReference>
<dbReference type="AlphaFoldDB" id="A0A510Y9M5"/>
<dbReference type="InterPro" id="IPR023164">
    <property type="entry name" value="YqgQ-like_sf"/>
</dbReference>
<sequence>MESMTEIRTWLRTVGAFIYTKNRLMDLDLMEEEIKEAYRNGLLDVRMYQTALLTIKRERRIE</sequence>
<dbReference type="Pfam" id="PF06014">
    <property type="entry name" value="YqgQ-like"/>
    <property type="match status" value="1"/>
</dbReference>
<dbReference type="Gene3D" id="1.10.287.760">
    <property type="entry name" value="YqgQ-like"/>
    <property type="match status" value="1"/>
</dbReference>
<dbReference type="EMBL" id="BJUN01000013">
    <property type="protein sequence ID" value="GEK59391.1"/>
    <property type="molecule type" value="Genomic_DNA"/>
</dbReference>